<feature type="domain" description="RRN6 K-rich C-terminal" evidence="3">
    <location>
        <begin position="772"/>
        <end position="912"/>
    </location>
</feature>
<dbReference type="Pfam" id="PF10214">
    <property type="entry name" value="Rrn6_beta-prop"/>
    <property type="match status" value="1"/>
</dbReference>
<feature type="compositionally biased region" description="Basic residues" evidence="1">
    <location>
        <begin position="898"/>
        <end position="912"/>
    </location>
</feature>
<feature type="non-terminal residue" evidence="4">
    <location>
        <position position="1"/>
    </location>
</feature>
<dbReference type="EMBL" id="MU154527">
    <property type="protein sequence ID" value="KAF9500436.1"/>
    <property type="molecule type" value="Genomic_DNA"/>
</dbReference>
<dbReference type="PANTHER" id="PTHR28221">
    <property type="entry name" value="RNA POLYMERASE I-SPECIFIC TRANSCRIPTION INITIATION FACTOR RRN6"/>
    <property type="match status" value="1"/>
</dbReference>
<sequence length="912" mass="101408">MDSWPTDNRTTRAVSGRAGKSKAPPPRRYPYIEGGATNTVTLIEHRGKFKWDSLVASNPNGPIVRAQSTQIIFPATRPPAIRIPPTTLKERAEQGAHFLRTYLPDVEITSEVIREEVTKDAVHLQGYAELDPHKMDILASFSQPSNSHRVPAFLAFPMGELNNNLNISPFIISKDSNLIFTPTTSPIRSFDTPIQQIAASTSNPGSFLAVRTYGSTTMFQVIPNNATHSSAAMSLKELVSIPTSSTARRSVVDINLHPSSADVCIVNDLGAIFRWSLLENGRIDGTQQFNDRSRLENFADTSVNPPQVTQSPTELFWRLSRGIDSNSLYRASSKTVDAVDLRQSSFNPAQCFNLDQKDELIASIEAVSSDNIIRLVTTKELVWLDTRFPGRRPLLAYKHGRQYDRTLSTQTITMQGRPYTFLLSQNTSLVTVYDVSRSKDQRIQVNRRPYCLASNGAHGAPYSGQLFLNHPYQDSGKGTSLFRLCHNGVLHRVDVNLDVQDGDHDSEMYSPKVRWRDDVAALDVQSRSLRSDPGPLGAHDKSVVNLRETYKVIFQDHFAAEAADVQNTRTGVADIVERMPSFWQESAEPAEHMLTAYDIAFRTGDEPAQSSRADFFTQSPITSSSGYRALSQGLVPTTSIARDAKWHYGLANTFRALGIEAETDVSLLDSQFRRYDLKHHFERTNAAIQKEREARQKLIVDLRLGSDVFSAQTFAPKPMSTTPFETMSRATQALTLGGEPPPVEYGYLKPFLGDKGEESTEEDHTPLGVRLLLKEWDVGANPHEYIYHDPYDDSSPQLALLRSIKETSSKPTEASKLLSQSQRPPTVIPAKSLIPTIKKQPELSMRTRMTFGSFSQVPAFQATSTSQPAGLEESQQSQEEVMASTQVEPGPYGGRPSTAKKKHAKKQRMGGF</sequence>
<evidence type="ECO:0000259" key="2">
    <source>
        <dbReference type="Pfam" id="PF10214"/>
    </source>
</evidence>
<dbReference type="PANTHER" id="PTHR28221:SF2">
    <property type="entry name" value="RNA POLYMERASE I-SPECIFIC TRANSCRIPTION INITIATION FACTOR RRN6"/>
    <property type="match status" value="1"/>
</dbReference>
<feature type="compositionally biased region" description="Polar residues" evidence="1">
    <location>
        <begin position="861"/>
        <end position="887"/>
    </location>
</feature>
<protein>
    <submittedName>
        <fullName evidence="4">Uncharacterized protein</fullName>
    </submittedName>
</protein>
<proteinExistence type="predicted"/>
<feature type="region of interest" description="Disordered" evidence="1">
    <location>
        <begin position="861"/>
        <end position="912"/>
    </location>
</feature>
<dbReference type="InterPro" id="IPR048535">
    <property type="entry name" value="RRN6_beta-prop"/>
</dbReference>
<reference evidence="4" key="1">
    <citation type="submission" date="2020-11" db="EMBL/GenBank/DDBJ databases">
        <authorList>
            <consortium name="DOE Joint Genome Institute"/>
            <person name="Ahrendt S."/>
            <person name="Riley R."/>
            <person name="Andreopoulos W."/>
            <person name="Labutti K."/>
            <person name="Pangilinan J."/>
            <person name="Ruiz-Duenas F.J."/>
            <person name="Barrasa J.M."/>
            <person name="Sanchez-Garcia M."/>
            <person name="Camarero S."/>
            <person name="Miyauchi S."/>
            <person name="Serrano A."/>
            <person name="Linde D."/>
            <person name="Babiker R."/>
            <person name="Drula E."/>
            <person name="Ayuso-Fernandez I."/>
            <person name="Pacheco R."/>
            <person name="Padilla G."/>
            <person name="Ferreira P."/>
            <person name="Barriuso J."/>
            <person name="Kellner H."/>
            <person name="Castanera R."/>
            <person name="Alfaro M."/>
            <person name="Ramirez L."/>
            <person name="Pisabarro A.G."/>
            <person name="Kuo A."/>
            <person name="Tritt A."/>
            <person name="Lipzen A."/>
            <person name="He G."/>
            <person name="Yan M."/>
            <person name="Ng V."/>
            <person name="Cullen D."/>
            <person name="Martin F."/>
            <person name="Rosso M.-N."/>
            <person name="Henrissat B."/>
            <person name="Hibbett D."/>
            <person name="Martinez A.T."/>
            <person name="Grigoriev I.V."/>
        </authorList>
    </citation>
    <scope>NUCLEOTIDE SEQUENCE</scope>
    <source>
        <strain evidence="4">ATCC 90797</strain>
    </source>
</reference>
<name>A0A9P6DBG3_PLEER</name>
<dbReference type="InterPro" id="IPR019350">
    <property type="entry name" value="RNA_pol_I-sp_TIF_RRN6-like"/>
</dbReference>
<dbReference type="Proteomes" id="UP000807025">
    <property type="component" value="Unassembled WGS sequence"/>
</dbReference>
<accession>A0A9P6DBG3</accession>
<evidence type="ECO:0000313" key="4">
    <source>
        <dbReference type="EMBL" id="KAF9500436.1"/>
    </source>
</evidence>
<comment type="caution">
    <text evidence="4">The sequence shown here is derived from an EMBL/GenBank/DDBJ whole genome shotgun (WGS) entry which is preliminary data.</text>
</comment>
<organism evidence="4 5">
    <name type="scientific">Pleurotus eryngii</name>
    <name type="common">Boletus of the steppes</name>
    <dbReference type="NCBI Taxonomy" id="5323"/>
    <lineage>
        <taxon>Eukaryota</taxon>
        <taxon>Fungi</taxon>
        <taxon>Dikarya</taxon>
        <taxon>Basidiomycota</taxon>
        <taxon>Agaricomycotina</taxon>
        <taxon>Agaricomycetes</taxon>
        <taxon>Agaricomycetidae</taxon>
        <taxon>Agaricales</taxon>
        <taxon>Pleurotineae</taxon>
        <taxon>Pleurotaceae</taxon>
        <taxon>Pleurotus</taxon>
    </lineage>
</organism>
<evidence type="ECO:0000313" key="5">
    <source>
        <dbReference type="Proteomes" id="UP000807025"/>
    </source>
</evidence>
<feature type="region of interest" description="Disordered" evidence="1">
    <location>
        <begin position="1"/>
        <end position="28"/>
    </location>
</feature>
<dbReference type="OrthoDB" id="2382881at2759"/>
<feature type="compositionally biased region" description="Polar residues" evidence="1">
    <location>
        <begin position="1"/>
        <end position="13"/>
    </location>
</feature>
<keyword evidence="5" id="KW-1185">Reference proteome</keyword>
<evidence type="ECO:0000259" key="3">
    <source>
        <dbReference type="Pfam" id="PF20639"/>
    </source>
</evidence>
<dbReference type="Pfam" id="PF20639">
    <property type="entry name" value="Rrn6_K-rich"/>
    <property type="match status" value="1"/>
</dbReference>
<evidence type="ECO:0000256" key="1">
    <source>
        <dbReference type="SAM" id="MobiDB-lite"/>
    </source>
</evidence>
<dbReference type="AlphaFoldDB" id="A0A9P6DBG3"/>
<dbReference type="InterPro" id="IPR048536">
    <property type="entry name" value="Rrn6_K-rich"/>
</dbReference>
<feature type="domain" description="RRN6 beta-propeller" evidence="2">
    <location>
        <begin position="145"/>
        <end position="445"/>
    </location>
</feature>
<gene>
    <name evidence="4" type="ORF">BDN71DRAFT_1462559</name>
</gene>